<keyword evidence="4 6" id="KW-1133">Transmembrane helix</keyword>
<evidence type="ECO:0000256" key="5">
    <source>
        <dbReference type="ARBA" id="ARBA00023136"/>
    </source>
</evidence>
<evidence type="ECO:0000256" key="2">
    <source>
        <dbReference type="ARBA" id="ARBA00005692"/>
    </source>
</evidence>
<dbReference type="AlphaFoldDB" id="A0AAD4R397"/>
<proteinExistence type="inferred from homology"/>
<dbReference type="Proteomes" id="UP001201812">
    <property type="component" value="Unassembled WGS sequence"/>
</dbReference>
<dbReference type="Pfam" id="PF02118">
    <property type="entry name" value="Srg"/>
    <property type="match status" value="1"/>
</dbReference>
<sequence>MIGSEPLPYIVQLSIEFLFVLFHVSVTICIAWNIWKGRAALSSGFFLIYLVQSVCDLASYLLTVVFYRMPKIQAIPDSILVHPVGTLAVFIINWLFYLQCVFHATIAVNRYTMIIHPDSKWDQVWSGGYIKALITCLILISMLPAIPRLWCNTKAVNHELVCDYNNQAKGRSGLHPCPGNAPAGLRCWSIPYPFRPVRPMSIAQNFVGFVFFDTENPIYVTQYASYGQKCHFDHSVSTSSTYVDPKSESICTDVSVYHSGDEIWLENGLEGVETAVNRLTDCRTPAN</sequence>
<organism evidence="7 8">
    <name type="scientific">Ditylenchus destructor</name>
    <dbReference type="NCBI Taxonomy" id="166010"/>
    <lineage>
        <taxon>Eukaryota</taxon>
        <taxon>Metazoa</taxon>
        <taxon>Ecdysozoa</taxon>
        <taxon>Nematoda</taxon>
        <taxon>Chromadorea</taxon>
        <taxon>Rhabditida</taxon>
        <taxon>Tylenchina</taxon>
        <taxon>Tylenchomorpha</taxon>
        <taxon>Sphaerularioidea</taxon>
        <taxon>Anguinidae</taxon>
        <taxon>Anguininae</taxon>
        <taxon>Ditylenchus</taxon>
    </lineage>
</organism>
<comment type="caution">
    <text evidence="6">Lacks conserved residue(s) required for the propagation of feature annotation.</text>
</comment>
<accession>A0AAD4R397</accession>
<dbReference type="Gene3D" id="1.20.1070.10">
    <property type="entry name" value="Rhodopsin 7-helix transmembrane proteins"/>
    <property type="match status" value="1"/>
</dbReference>
<keyword evidence="8" id="KW-1185">Reference proteome</keyword>
<feature type="transmembrane region" description="Helical" evidence="6">
    <location>
        <begin position="47"/>
        <end position="67"/>
    </location>
</feature>
<dbReference type="PANTHER" id="PTHR31552">
    <property type="entry name" value="SERPENTINE RECEPTOR CLASS GAMMA"/>
    <property type="match status" value="1"/>
</dbReference>
<dbReference type="InterPro" id="IPR000609">
    <property type="entry name" value="7TM_GPCR_serpentine_rcpt_Srg"/>
</dbReference>
<feature type="transmembrane region" description="Helical" evidence="6">
    <location>
        <begin position="15"/>
        <end position="35"/>
    </location>
</feature>
<dbReference type="PANTHER" id="PTHR31552:SF8">
    <property type="entry name" value="SERPENTINE RECEPTOR CLASS GAMMA"/>
    <property type="match status" value="1"/>
</dbReference>
<feature type="transmembrane region" description="Helical" evidence="6">
    <location>
        <begin position="129"/>
        <end position="150"/>
    </location>
</feature>
<evidence type="ECO:0000256" key="3">
    <source>
        <dbReference type="ARBA" id="ARBA00022692"/>
    </source>
</evidence>
<reference evidence="7" key="1">
    <citation type="submission" date="2022-01" db="EMBL/GenBank/DDBJ databases">
        <title>Genome Sequence Resource for Two Populations of Ditylenchus destructor, the Migratory Endoparasitic Phytonematode.</title>
        <authorList>
            <person name="Zhang H."/>
            <person name="Lin R."/>
            <person name="Xie B."/>
        </authorList>
    </citation>
    <scope>NUCLEOTIDE SEQUENCE</scope>
    <source>
        <strain evidence="7">BazhouSP</strain>
    </source>
</reference>
<dbReference type="GO" id="GO:0007606">
    <property type="term" value="P:sensory perception of chemical stimulus"/>
    <property type="evidence" value="ECO:0007669"/>
    <property type="project" value="UniProtKB-UniRule"/>
</dbReference>
<protein>
    <recommendedName>
        <fullName evidence="6">Serpentine receptor class gamma</fullName>
    </recommendedName>
</protein>
<name>A0AAD4R397_9BILA</name>
<comment type="caution">
    <text evidence="7">The sequence shown here is derived from an EMBL/GenBank/DDBJ whole genome shotgun (WGS) entry which is preliminary data.</text>
</comment>
<comment type="subcellular location">
    <subcellularLocation>
        <location evidence="1">Membrane</location>
        <topology evidence="1">Multi-pass membrane protein</topology>
    </subcellularLocation>
</comment>
<evidence type="ECO:0000313" key="8">
    <source>
        <dbReference type="Proteomes" id="UP001201812"/>
    </source>
</evidence>
<evidence type="ECO:0000256" key="4">
    <source>
        <dbReference type="ARBA" id="ARBA00022989"/>
    </source>
</evidence>
<comment type="similarity">
    <text evidence="2 6">Belongs to the nematode receptor-like protein srg family.</text>
</comment>
<keyword evidence="5 6" id="KW-0472">Membrane</keyword>
<feature type="transmembrane region" description="Helical" evidence="6">
    <location>
        <begin position="87"/>
        <end position="108"/>
    </location>
</feature>
<evidence type="ECO:0000256" key="6">
    <source>
        <dbReference type="RuleBase" id="RU280813"/>
    </source>
</evidence>
<evidence type="ECO:0000256" key="1">
    <source>
        <dbReference type="ARBA" id="ARBA00004141"/>
    </source>
</evidence>
<evidence type="ECO:0000313" key="7">
    <source>
        <dbReference type="EMBL" id="KAI1713059.1"/>
    </source>
</evidence>
<gene>
    <name evidence="7" type="ORF">DdX_09129</name>
</gene>
<dbReference type="EMBL" id="JAKKPZ010000016">
    <property type="protein sequence ID" value="KAI1713059.1"/>
    <property type="molecule type" value="Genomic_DNA"/>
</dbReference>
<dbReference type="GO" id="GO:0016020">
    <property type="term" value="C:membrane"/>
    <property type="evidence" value="ECO:0007669"/>
    <property type="project" value="UniProtKB-SubCell"/>
</dbReference>
<dbReference type="GO" id="GO:0004888">
    <property type="term" value="F:transmembrane signaling receptor activity"/>
    <property type="evidence" value="ECO:0007669"/>
    <property type="project" value="InterPro"/>
</dbReference>
<keyword evidence="3 6" id="KW-0812">Transmembrane</keyword>